<feature type="transmembrane region" description="Helical" evidence="7">
    <location>
        <begin position="7"/>
        <end position="26"/>
    </location>
</feature>
<feature type="transmembrane region" description="Helical" evidence="7">
    <location>
        <begin position="138"/>
        <end position="158"/>
    </location>
</feature>
<keyword evidence="9" id="KW-0378">Hydrolase</keyword>
<dbReference type="EMBL" id="AAMGLJ010000030">
    <property type="protein sequence ID" value="EDH1148423.1"/>
    <property type="molecule type" value="Genomic_DNA"/>
</dbReference>
<dbReference type="Pfam" id="PF00884">
    <property type="entry name" value="Sulfatase"/>
    <property type="match status" value="1"/>
</dbReference>
<dbReference type="PANTHER" id="PTHR30443">
    <property type="entry name" value="INNER MEMBRANE PROTEIN"/>
    <property type="match status" value="1"/>
</dbReference>
<gene>
    <name evidence="9" type="ORF">GCY10_22455</name>
</gene>
<feature type="transmembrane region" description="Helical" evidence="7">
    <location>
        <begin position="32"/>
        <end position="48"/>
    </location>
</feature>
<dbReference type="SUPFAM" id="SSF53649">
    <property type="entry name" value="Alkaline phosphatase-like"/>
    <property type="match status" value="1"/>
</dbReference>
<keyword evidence="6 7" id="KW-0472">Membrane</keyword>
<dbReference type="PANTHER" id="PTHR30443:SF2">
    <property type="entry name" value="PHOSPHOETHANOLAMINE TRANSFERASE EPTC"/>
    <property type="match status" value="1"/>
</dbReference>
<dbReference type="InterPro" id="IPR000917">
    <property type="entry name" value="Sulfatase_N"/>
</dbReference>
<dbReference type="AlphaFoldDB" id="A0A3U3R0L1"/>
<dbReference type="InterPro" id="IPR040423">
    <property type="entry name" value="PEA_transferase"/>
</dbReference>
<evidence type="ECO:0000256" key="6">
    <source>
        <dbReference type="ARBA" id="ARBA00023136"/>
    </source>
</evidence>
<proteinExistence type="predicted"/>
<comment type="caution">
    <text evidence="9">The sequence shown here is derived from an EMBL/GenBank/DDBJ whole genome shotgun (WGS) entry which is preliminary data.</text>
</comment>
<sequence length="513" mass="58182">MKQRQHSLIIIIGLIIVSYGVNKVVFARDSSIPFLSTLSFLLISFYLLRCKNLIPRISGYFLIFLLSSEISYFIVFNEQISFDVISSVVETNLIEAKGMFLSDGVKIIGIAIILTLAISYGIIKLYKNQDNFKWIPGLAIFLYLLTALMIVNDVWPQINDIKMSMNESRSTIGKLIKSYFPAVIGDVAYFASTMILNDRYSNTSIIPDFNESITGKAESGNNTIVIVMGESSLFSRYSIYGYPKLTSPDLQKIFTQPKSCIVRNVHSSAPETRDSLAMTFSFSTPESDTNLFKNKSIIEMAKANGYKTWWIGSQELEGLFSSKYGFIARKSDVVRLTNGHDEHLVPMLTDALEDTSAPKKFIIVHLLGNHKPYHNYDAEDKKALPGAEEYDLTIHKTDRVVSSLFNDVAKHSNNYIFLYTSDHGEVVNKGHGLMKGKDQWYIPFLYKSTNDKFDCSFIEQFRNKDGWLSGLMNKYILSRLIGYTLDKNIVNNEMNNDRVKAANEKPVLFKDTE</sequence>
<dbReference type="CDD" id="cd16017">
    <property type="entry name" value="LptA"/>
    <property type="match status" value="1"/>
</dbReference>
<keyword evidence="5 7" id="KW-1133">Transmembrane helix</keyword>
<protein>
    <submittedName>
        <fullName evidence="9">Sulfatase-like hydrolase/transferase</fullName>
    </submittedName>
</protein>
<feature type="transmembrane region" description="Helical" evidence="7">
    <location>
        <begin position="60"/>
        <end position="76"/>
    </location>
</feature>
<dbReference type="GO" id="GO:0005886">
    <property type="term" value="C:plasma membrane"/>
    <property type="evidence" value="ECO:0007669"/>
    <property type="project" value="UniProtKB-SubCell"/>
</dbReference>
<keyword evidence="4 7" id="KW-0812">Transmembrane</keyword>
<evidence type="ECO:0000256" key="3">
    <source>
        <dbReference type="ARBA" id="ARBA00022679"/>
    </source>
</evidence>
<reference evidence="9" key="1">
    <citation type="submission" date="2019-10" db="EMBL/GenBank/DDBJ databases">
        <authorList>
            <person name="Ashton P.M."/>
            <person name="Dallman T."/>
            <person name="Nair S."/>
            <person name="De Pinna E."/>
            <person name="Peters T."/>
            <person name="Grant K."/>
        </authorList>
    </citation>
    <scope>NUCLEOTIDE SEQUENCE</scope>
    <source>
        <strain evidence="9">821064</strain>
    </source>
</reference>
<evidence type="ECO:0000259" key="8">
    <source>
        <dbReference type="Pfam" id="PF00884"/>
    </source>
</evidence>
<keyword evidence="3 9" id="KW-0808">Transferase</keyword>
<evidence type="ECO:0000256" key="1">
    <source>
        <dbReference type="ARBA" id="ARBA00004651"/>
    </source>
</evidence>
<comment type="subcellular location">
    <subcellularLocation>
        <location evidence="1">Cell membrane</location>
        <topology evidence="1">Multi-pass membrane protein</topology>
    </subcellularLocation>
</comment>
<organism evidence="9">
    <name type="scientific">Salmonella enterica I</name>
    <dbReference type="NCBI Taxonomy" id="59201"/>
    <lineage>
        <taxon>Bacteria</taxon>
        <taxon>Pseudomonadati</taxon>
        <taxon>Pseudomonadota</taxon>
        <taxon>Gammaproteobacteria</taxon>
        <taxon>Enterobacterales</taxon>
        <taxon>Enterobacteriaceae</taxon>
        <taxon>Salmonella</taxon>
    </lineage>
</organism>
<dbReference type="GO" id="GO:0016787">
    <property type="term" value="F:hydrolase activity"/>
    <property type="evidence" value="ECO:0007669"/>
    <property type="project" value="UniProtKB-KW"/>
</dbReference>
<dbReference type="InterPro" id="IPR017850">
    <property type="entry name" value="Alkaline_phosphatase_core_sf"/>
</dbReference>
<dbReference type="GO" id="GO:0009244">
    <property type="term" value="P:lipopolysaccharide core region biosynthetic process"/>
    <property type="evidence" value="ECO:0007669"/>
    <property type="project" value="TreeGrafter"/>
</dbReference>
<accession>A0A3U3R0L1</accession>
<dbReference type="Gene3D" id="3.40.720.10">
    <property type="entry name" value="Alkaline Phosphatase, subunit A"/>
    <property type="match status" value="1"/>
</dbReference>
<evidence type="ECO:0000256" key="4">
    <source>
        <dbReference type="ARBA" id="ARBA00022692"/>
    </source>
</evidence>
<dbReference type="GO" id="GO:0016776">
    <property type="term" value="F:phosphotransferase activity, phosphate group as acceptor"/>
    <property type="evidence" value="ECO:0007669"/>
    <property type="project" value="TreeGrafter"/>
</dbReference>
<evidence type="ECO:0000256" key="2">
    <source>
        <dbReference type="ARBA" id="ARBA00022475"/>
    </source>
</evidence>
<dbReference type="InterPro" id="IPR058130">
    <property type="entry name" value="PEA_transf_C"/>
</dbReference>
<evidence type="ECO:0000256" key="5">
    <source>
        <dbReference type="ARBA" id="ARBA00022989"/>
    </source>
</evidence>
<name>A0A3U3R0L1_SALET</name>
<feature type="domain" description="Sulfatase N-terminal" evidence="8">
    <location>
        <begin position="223"/>
        <end position="448"/>
    </location>
</feature>
<evidence type="ECO:0000256" key="7">
    <source>
        <dbReference type="SAM" id="Phobius"/>
    </source>
</evidence>
<evidence type="ECO:0000313" key="9">
    <source>
        <dbReference type="EMBL" id="EDH1148423.1"/>
    </source>
</evidence>
<feature type="transmembrane region" description="Helical" evidence="7">
    <location>
        <begin position="107"/>
        <end position="126"/>
    </location>
</feature>
<keyword evidence="2" id="KW-1003">Cell membrane</keyword>